<evidence type="ECO:0000313" key="3">
    <source>
        <dbReference type="Proteomes" id="UP000198755"/>
    </source>
</evidence>
<name>A0A1I4AYU5_9HYPH</name>
<feature type="signal peptide" evidence="1">
    <location>
        <begin position="1"/>
        <end position="19"/>
    </location>
</feature>
<protein>
    <submittedName>
        <fullName evidence="2">MxaA protein</fullName>
    </submittedName>
</protein>
<reference evidence="2 3" key="1">
    <citation type="submission" date="2016-10" db="EMBL/GenBank/DDBJ databases">
        <authorList>
            <person name="de Groot N.N."/>
        </authorList>
    </citation>
    <scope>NUCLEOTIDE SEQUENCE [LARGE SCALE GENOMIC DNA]</scope>
    <source>
        <strain evidence="2 3">NE2</strain>
    </source>
</reference>
<gene>
    <name evidence="2" type="ORF">SAMN05444581_11219</name>
</gene>
<feature type="chain" id="PRO_5011670470" evidence="1">
    <location>
        <begin position="20"/>
        <end position="302"/>
    </location>
</feature>
<keyword evidence="3" id="KW-1185">Reference proteome</keyword>
<dbReference type="OrthoDB" id="5608210at2"/>
<keyword evidence="1" id="KW-0732">Signal</keyword>
<dbReference type="RefSeq" id="WP_091684387.1">
    <property type="nucleotide sequence ID" value="NZ_FOSN01000012.1"/>
</dbReference>
<dbReference type="AlphaFoldDB" id="A0A1I4AYU5"/>
<proteinExistence type="predicted"/>
<sequence length="302" mass="33482">MRGLSLVILLAVGVVPASAGDISVEVHSARPFGYFVGDLIHAEVEIRAPAGAVLSPATLPHPGTLSASLDLRNIYVEQARTNDGAVWRLDLTYQNFYVALDVRDVQIPAFTLTITTPSGVESHEVPVWRIGVAPLREVAPEKRENAEDYMRPDTAPITFSETRPQAAFAAFSTTALLGLVLIARDRAWPPFHMRRRRLFSALARRIRALTRVPENRQTVCAALMDIHRTLDACRGKSLLQEDLPTLLHAHPEFADLESSLNRFFSASRRLFFGRPEDTEAIDVTVGELARLSESLARRERVG</sequence>
<evidence type="ECO:0000313" key="2">
    <source>
        <dbReference type="EMBL" id="SFK61021.1"/>
    </source>
</evidence>
<dbReference type="STRING" id="1612308.SAMN05444581_11219"/>
<accession>A0A1I4AYU5</accession>
<evidence type="ECO:0000256" key="1">
    <source>
        <dbReference type="SAM" id="SignalP"/>
    </source>
</evidence>
<dbReference type="Proteomes" id="UP000198755">
    <property type="component" value="Unassembled WGS sequence"/>
</dbReference>
<organism evidence="2 3">
    <name type="scientific">Methylocapsa palsarum</name>
    <dbReference type="NCBI Taxonomy" id="1612308"/>
    <lineage>
        <taxon>Bacteria</taxon>
        <taxon>Pseudomonadati</taxon>
        <taxon>Pseudomonadota</taxon>
        <taxon>Alphaproteobacteria</taxon>
        <taxon>Hyphomicrobiales</taxon>
        <taxon>Beijerinckiaceae</taxon>
        <taxon>Methylocapsa</taxon>
    </lineage>
</organism>
<dbReference type="EMBL" id="FOSN01000012">
    <property type="protein sequence ID" value="SFK61021.1"/>
    <property type="molecule type" value="Genomic_DNA"/>
</dbReference>